<dbReference type="Pfam" id="PF02014">
    <property type="entry name" value="Reeler"/>
    <property type="match status" value="1"/>
</dbReference>
<feature type="domain" description="Reelin" evidence="10">
    <location>
        <begin position="36"/>
        <end position="118"/>
    </location>
</feature>
<dbReference type="GO" id="GO:0045087">
    <property type="term" value="P:innate immune response"/>
    <property type="evidence" value="ECO:0007669"/>
    <property type="project" value="UniProtKB-KW"/>
</dbReference>
<name>A0AAN8X0L1_HALRR</name>
<evidence type="ECO:0000256" key="2">
    <source>
        <dbReference type="ARBA" id="ARBA00008501"/>
    </source>
</evidence>
<keyword evidence="5" id="KW-0399">Innate immunity</keyword>
<gene>
    <name evidence="11" type="ORF">SK128_027162</name>
</gene>
<evidence type="ECO:0000259" key="10">
    <source>
        <dbReference type="Pfam" id="PF02014"/>
    </source>
</evidence>
<dbReference type="EMBL" id="JAXCGZ010013760">
    <property type="protein sequence ID" value="KAK7071988.1"/>
    <property type="molecule type" value="Genomic_DNA"/>
</dbReference>
<evidence type="ECO:0000256" key="9">
    <source>
        <dbReference type="SAM" id="SignalP"/>
    </source>
</evidence>
<evidence type="ECO:0000256" key="7">
    <source>
        <dbReference type="ARBA" id="ARBA00022859"/>
    </source>
</evidence>
<dbReference type="GO" id="GO:0042742">
    <property type="term" value="P:defense response to bacterium"/>
    <property type="evidence" value="ECO:0007669"/>
    <property type="project" value="UniProtKB-KW"/>
</dbReference>
<organism evidence="11 12">
    <name type="scientific">Halocaridina rubra</name>
    <name type="common">Hawaiian red shrimp</name>
    <dbReference type="NCBI Taxonomy" id="373956"/>
    <lineage>
        <taxon>Eukaryota</taxon>
        <taxon>Metazoa</taxon>
        <taxon>Ecdysozoa</taxon>
        <taxon>Arthropoda</taxon>
        <taxon>Crustacea</taxon>
        <taxon>Multicrustacea</taxon>
        <taxon>Malacostraca</taxon>
        <taxon>Eumalacostraca</taxon>
        <taxon>Eucarida</taxon>
        <taxon>Decapoda</taxon>
        <taxon>Pleocyemata</taxon>
        <taxon>Caridea</taxon>
        <taxon>Atyoidea</taxon>
        <taxon>Atyidae</taxon>
        <taxon>Halocaridina</taxon>
    </lineage>
</organism>
<keyword evidence="6 9" id="KW-0732">Signal</keyword>
<evidence type="ECO:0000256" key="1">
    <source>
        <dbReference type="ARBA" id="ARBA00004613"/>
    </source>
</evidence>
<evidence type="ECO:0000256" key="4">
    <source>
        <dbReference type="ARBA" id="ARBA00022529"/>
    </source>
</evidence>
<comment type="caution">
    <text evidence="11">The sequence shown here is derived from an EMBL/GenBank/DDBJ whole genome shotgun (WGS) entry which is preliminary data.</text>
</comment>
<feature type="signal peptide" evidence="9">
    <location>
        <begin position="1"/>
        <end position="26"/>
    </location>
</feature>
<keyword evidence="4" id="KW-0929">Antimicrobial</keyword>
<comment type="similarity">
    <text evidence="2">Belongs to the insect defense protein family.</text>
</comment>
<dbReference type="InterPro" id="IPR002861">
    <property type="entry name" value="Reeler_dom"/>
</dbReference>
<proteinExistence type="inferred from homology"/>
<dbReference type="AlphaFoldDB" id="A0AAN8X0L1"/>
<evidence type="ECO:0000256" key="6">
    <source>
        <dbReference type="ARBA" id="ARBA00022729"/>
    </source>
</evidence>
<evidence type="ECO:0000313" key="12">
    <source>
        <dbReference type="Proteomes" id="UP001381693"/>
    </source>
</evidence>
<dbReference type="InterPro" id="IPR051237">
    <property type="entry name" value="Ferric-chelate_Red/DefProt"/>
</dbReference>
<protein>
    <recommendedName>
        <fullName evidence="10">Reelin domain-containing protein</fullName>
    </recommendedName>
</protein>
<evidence type="ECO:0000313" key="11">
    <source>
        <dbReference type="EMBL" id="KAK7071988.1"/>
    </source>
</evidence>
<dbReference type="Gene3D" id="2.60.40.4060">
    <property type="entry name" value="Reeler domain"/>
    <property type="match status" value="1"/>
</dbReference>
<comment type="subcellular location">
    <subcellularLocation>
        <location evidence="1">Secreted</location>
    </subcellularLocation>
</comment>
<dbReference type="PANTHER" id="PTHR45828">
    <property type="entry name" value="CYTOCHROME B561/FERRIC REDUCTASE TRANSMEMBRANE"/>
    <property type="match status" value="1"/>
</dbReference>
<accession>A0AAN8X0L1</accession>
<dbReference type="Proteomes" id="UP001381693">
    <property type="component" value="Unassembled WGS sequence"/>
</dbReference>
<dbReference type="PANTHER" id="PTHR45828:SF9">
    <property type="entry name" value="CELL WALL INTEGRITY AND STRESS RESPONSE COMPONENT 4-LIKE-RELATED"/>
    <property type="match status" value="1"/>
</dbReference>
<keyword evidence="12" id="KW-1185">Reference proteome</keyword>
<sequence length="123" mass="13761">MLEALQQRIILDSVCYLLVLQSLTSAYPDHVPESACSWMSPWHEPYTESQSSSPPYKLQIYHPNVLVNMTVPICVVGGEPFMGMMIQARDLDGNAIGSWHITDPEKAQTLNCSNPVSSHSQNW</sequence>
<keyword evidence="8" id="KW-0044">Antibiotic</keyword>
<dbReference type="GO" id="GO:0005576">
    <property type="term" value="C:extracellular region"/>
    <property type="evidence" value="ECO:0007669"/>
    <property type="project" value="UniProtKB-SubCell"/>
</dbReference>
<dbReference type="GO" id="GO:0016020">
    <property type="term" value="C:membrane"/>
    <property type="evidence" value="ECO:0007669"/>
    <property type="project" value="TreeGrafter"/>
</dbReference>
<evidence type="ECO:0000256" key="3">
    <source>
        <dbReference type="ARBA" id="ARBA00022525"/>
    </source>
</evidence>
<evidence type="ECO:0000256" key="8">
    <source>
        <dbReference type="ARBA" id="ARBA00023022"/>
    </source>
</evidence>
<feature type="chain" id="PRO_5043052938" description="Reelin domain-containing protein" evidence="9">
    <location>
        <begin position="27"/>
        <end position="123"/>
    </location>
</feature>
<evidence type="ECO:0000256" key="5">
    <source>
        <dbReference type="ARBA" id="ARBA00022588"/>
    </source>
</evidence>
<dbReference type="InterPro" id="IPR042307">
    <property type="entry name" value="Reeler_sf"/>
</dbReference>
<keyword evidence="7" id="KW-0391">Immunity</keyword>
<keyword evidence="3" id="KW-0964">Secreted</keyword>
<reference evidence="11 12" key="1">
    <citation type="submission" date="2023-11" db="EMBL/GenBank/DDBJ databases">
        <title>Halocaridina rubra genome assembly.</title>
        <authorList>
            <person name="Smith C."/>
        </authorList>
    </citation>
    <scope>NUCLEOTIDE SEQUENCE [LARGE SCALE GENOMIC DNA]</scope>
    <source>
        <strain evidence="11">EP-1</strain>
        <tissue evidence="11">Whole</tissue>
    </source>
</reference>